<evidence type="ECO:0000313" key="1">
    <source>
        <dbReference type="EMBL" id="MDZ5761889.1"/>
    </source>
</evidence>
<keyword evidence="2" id="KW-1185">Reference proteome</keyword>
<dbReference type="EMBL" id="JARGYT010000008">
    <property type="protein sequence ID" value="MDZ5761889.1"/>
    <property type="molecule type" value="Genomic_DNA"/>
</dbReference>
<accession>A0ABU5L7U3</accession>
<reference evidence="1 2" key="1">
    <citation type="submission" date="2023-02" db="EMBL/GenBank/DDBJ databases">
        <title>Host association and intracellularity evolved multiple times independently in the Rickettsiales.</title>
        <authorList>
            <person name="Castelli M."/>
            <person name="Nardi T."/>
            <person name="Gammuto L."/>
            <person name="Bellinzona G."/>
            <person name="Sabaneyeva E."/>
            <person name="Potekhin A."/>
            <person name="Serra V."/>
            <person name="Petroni G."/>
            <person name="Sassera D."/>
        </authorList>
    </citation>
    <scope>NUCLEOTIDE SEQUENCE [LARGE SCALE GENOMIC DNA]</scope>
    <source>
        <strain evidence="1 2">BOD18</strain>
    </source>
</reference>
<dbReference type="RefSeq" id="WP_322497390.1">
    <property type="nucleotide sequence ID" value="NZ_JARGYT010000008.1"/>
</dbReference>
<gene>
    <name evidence="1" type="ORF">Cyrtocomes_00249</name>
</gene>
<comment type="caution">
    <text evidence="1">The sequence shown here is derived from an EMBL/GenBank/DDBJ whole genome shotgun (WGS) entry which is preliminary data.</text>
</comment>
<protein>
    <submittedName>
        <fullName evidence="1">Uncharacterized protein</fullName>
    </submittedName>
</protein>
<dbReference type="Proteomes" id="UP001293791">
    <property type="component" value="Unassembled WGS sequence"/>
</dbReference>
<sequence length="248" mass="28931">MKKIIDLAFKDATSEEFNRFLNSLDRFFSAQNTEKLSIKEVNYIVQFLLETKQSKIDNFLNNMEIISKYITYDQLSYRMRQIIFDFCQDFNHDANLACIPKRSKTSIDIEAIGTNMKSILETGILEPLSRIIIGEDGTQADIIFNKLIRMHESRMGAFLKFSELMQSTNILAHISNEQACDIVTSMTYPDIRHCVRIIHLLEKYQCVSEKDTDIIYNEIVNSSARKVREAKQLTELRRITTDILRFVF</sequence>
<evidence type="ECO:0000313" key="2">
    <source>
        <dbReference type="Proteomes" id="UP001293791"/>
    </source>
</evidence>
<name>A0ABU5L7U3_9RICK</name>
<proteinExistence type="predicted"/>
<organism evidence="1 2">
    <name type="scientific">Candidatus Cyrtobacter comes</name>
    <dbReference type="NCBI Taxonomy" id="675776"/>
    <lineage>
        <taxon>Bacteria</taxon>
        <taxon>Pseudomonadati</taxon>
        <taxon>Pseudomonadota</taxon>
        <taxon>Alphaproteobacteria</taxon>
        <taxon>Rickettsiales</taxon>
        <taxon>Candidatus Midichloriaceae</taxon>
        <taxon>Candidatus Cyrtobacter</taxon>
    </lineage>
</organism>